<name>A0A6J4SG18_9ACTN</name>
<dbReference type="AlphaFoldDB" id="A0A6J4SG18"/>
<evidence type="ECO:0000313" key="2">
    <source>
        <dbReference type="EMBL" id="CAA9493077.1"/>
    </source>
</evidence>
<gene>
    <name evidence="2" type="ORF">AVDCRST_MAG45-853</name>
</gene>
<feature type="region of interest" description="Disordered" evidence="1">
    <location>
        <begin position="1"/>
        <end position="55"/>
    </location>
</feature>
<reference evidence="2" key="1">
    <citation type="submission" date="2020-02" db="EMBL/GenBank/DDBJ databases">
        <authorList>
            <person name="Meier V. D."/>
        </authorList>
    </citation>
    <scope>NUCLEOTIDE SEQUENCE</scope>
    <source>
        <strain evidence="2">AVDCRST_MAG45</strain>
    </source>
</reference>
<dbReference type="EMBL" id="CADCVU010000076">
    <property type="protein sequence ID" value="CAA9493077.1"/>
    <property type="molecule type" value="Genomic_DNA"/>
</dbReference>
<evidence type="ECO:0000256" key="1">
    <source>
        <dbReference type="SAM" id="MobiDB-lite"/>
    </source>
</evidence>
<feature type="non-terminal residue" evidence="2">
    <location>
        <position position="1"/>
    </location>
</feature>
<protein>
    <submittedName>
        <fullName evidence="2">Uncharacterized protein</fullName>
    </submittedName>
</protein>
<sequence>ARRRRREGWRQPGGRLAAGQASQARRPGHGLARQGDGRRHDRARSGHALADAAGL</sequence>
<proteinExistence type="predicted"/>
<organism evidence="2">
    <name type="scientific">uncultured Solirubrobacterales bacterium</name>
    <dbReference type="NCBI Taxonomy" id="768556"/>
    <lineage>
        <taxon>Bacteria</taxon>
        <taxon>Bacillati</taxon>
        <taxon>Actinomycetota</taxon>
        <taxon>Thermoleophilia</taxon>
        <taxon>Solirubrobacterales</taxon>
        <taxon>environmental samples</taxon>
    </lineage>
</organism>
<feature type="non-terminal residue" evidence="2">
    <location>
        <position position="55"/>
    </location>
</feature>
<accession>A0A6J4SG18</accession>